<comment type="similarity">
    <text evidence="1">Belongs to the DNA polymerase type-B-like family.</text>
</comment>
<dbReference type="InterPro" id="IPR045862">
    <property type="entry name" value="Trf4-like"/>
</dbReference>
<dbReference type="Pfam" id="PF03828">
    <property type="entry name" value="PAP_assoc"/>
    <property type="match status" value="1"/>
</dbReference>
<feature type="compositionally biased region" description="Polar residues" evidence="5">
    <location>
        <begin position="639"/>
        <end position="659"/>
    </location>
</feature>
<dbReference type="GO" id="GO:0031123">
    <property type="term" value="P:RNA 3'-end processing"/>
    <property type="evidence" value="ECO:0007669"/>
    <property type="project" value="TreeGrafter"/>
</dbReference>
<evidence type="ECO:0000313" key="9">
    <source>
        <dbReference type="Proteomes" id="UP000246740"/>
    </source>
</evidence>
<dbReference type="EMBL" id="KZ819188">
    <property type="protein sequence ID" value="PWZ03168.1"/>
    <property type="molecule type" value="Genomic_DNA"/>
</dbReference>
<evidence type="ECO:0000259" key="6">
    <source>
        <dbReference type="Pfam" id="PF03828"/>
    </source>
</evidence>
<dbReference type="InterPro" id="IPR002058">
    <property type="entry name" value="PAP_assoc"/>
</dbReference>
<dbReference type="PANTHER" id="PTHR23092">
    <property type="entry name" value="POLY(A) RNA POLYMERASE"/>
    <property type="match status" value="1"/>
</dbReference>
<feature type="region of interest" description="Disordered" evidence="5">
    <location>
        <begin position="22"/>
        <end position="84"/>
    </location>
</feature>
<feature type="region of interest" description="Disordered" evidence="5">
    <location>
        <begin position="480"/>
        <end position="531"/>
    </location>
</feature>
<feature type="compositionally biased region" description="Basic and acidic residues" evidence="5">
    <location>
        <begin position="425"/>
        <end position="446"/>
    </location>
</feature>
<keyword evidence="3" id="KW-0479">Metal-binding</keyword>
<feature type="region of interest" description="Disordered" evidence="5">
    <location>
        <begin position="591"/>
        <end position="792"/>
    </location>
</feature>
<reference evidence="8 9" key="1">
    <citation type="journal article" date="2018" name="Mol. Biol. Evol.">
        <title>Broad Genomic Sampling Reveals a Smut Pathogenic Ancestry of the Fungal Clade Ustilaginomycotina.</title>
        <authorList>
            <person name="Kijpornyongpan T."/>
            <person name="Mondo S.J."/>
            <person name="Barry K."/>
            <person name="Sandor L."/>
            <person name="Lee J."/>
            <person name="Lipzen A."/>
            <person name="Pangilinan J."/>
            <person name="LaButti K."/>
            <person name="Hainaut M."/>
            <person name="Henrissat B."/>
            <person name="Grigoriev I.V."/>
            <person name="Spatafora J.W."/>
            <person name="Aime M.C."/>
        </authorList>
    </citation>
    <scope>NUCLEOTIDE SEQUENCE [LARGE SCALE GENOMIC DNA]</scope>
    <source>
        <strain evidence="8 9">MCA 3645</strain>
    </source>
</reference>
<dbReference type="InterPro" id="IPR043519">
    <property type="entry name" value="NT_sf"/>
</dbReference>
<dbReference type="InterPro" id="IPR054708">
    <property type="entry name" value="MTPAP-like_central"/>
</dbReference>
<name>A0A317XZ45_9BASI</name>
<evidence type="ECO:0000313" key="8">
    <source>
        <dbReference type="EMBL" id="PWZ03168.1"/>
    </source>
</evidence>
<accession>A0A317XZ45</accession>
<dbReference type="FunFam" id="1.10.1410.10:FF:000003">
    <property type="entry name" value="non-canonical poly(A) RNA polymerase PAPD7"/>
    <property type="match status" value="1"/>
</dbReference>
<dbReference type="CDD" id="cd05402">
    <property type="entry name" value="NT_PAP_TUTase"/>
    <property type="match status" value="1"/>
</dbReference>
<evidence type="ECO:0000259" key="7">
    <source>
        <dbReference type="Pfam" id="PF22600"/>
    </source>
</evidence>
<dbReference type="GO" id="GO:1990817">
    <property type="term" value="F:poly(A) RNA polymerase activity"/>
    <property type="evidence" value="ECO:0007669"/>
    <property type="project" value="UniProtKB-EC"/>
</dbReference>
<feature type="compositionally biased region" description="Polar residues" evidence="5">
    <location>
        <begin position="730"/>
        <end position="768"/>
    </location>
</feature>
<feature type="compositionally biased region" description="Polar residues" evidence="5">
    <location>
        <begin position="597"/>
        <end position="610"/>
    </location>
</feature>
<dbReference type="Pfam" id="PF22600">
    <property type="entry name" value="MTPAP-like_central"/>
    <property type="match status" value="1"/>
</dbReference>
<dbReference type="GO" id="GO:0043634">
    <property type="term" value="P:polyadenylation-dependent ncRNA catabolic process"/>
    <property type="evidence" value="ECO:0007669"/>
    <property type="project" value="TreeGrafter"/>
</dbReference>
<feature type="domain" description="PAP-associated" evidence="6">
    <location>
        <begin position="293"/>
        <end position="351"/>
    </location>
</feature>
<evidence type="ECO:0000256" key="1">
    <source>
        <dbReference type="ARBA" id="ARBA00008593"/>
    </source>
</evidence>
<sequence length="792" mass="85693">MPAATRMARAFGADDFIAFDFDFDGDNTPNQSSAAPSPRLEPRSSENDRHAGPSQRRKRKADEREADGRTKKERDMARSRRTPWSTDVEWRNCRNGAEALHRELIAFDGWLSPTTAEHETRCMVIELISRAIKSQFRDAEVFPFGSQETKLYLPQGDLDLVVVSNSMENSRREGALRSMAACLRRHNLATNVQVIARAKVPIIKFVTTYARLKVDISVNQTNGLAAARYVNSWLRKWPHIRPLIMVIKHLLMQRGMSEVFSGGLGSYSVIIMVISFLQLHPKVQRGEIDPARNLGVLLLEFLELYGKNFGYDNCGISIRGRGGYFSKARRGWKDLRRPFMLCIEDPHDPANDISKGSFGIINVRSTLAGAFDILTAAICQQANESGGHPSKGWSRSVALPDTDSRGGGSVRHQRFSVDSDSDSDSEARSALLRDSRHDSGKNDRDANSLLGTILGISNPVVNQRKEMEALFYSGSLQFKLGRPAPPKSPPPARPQPPSSNAGGTSSRNQHAASRSTSAGSTNGSHHPSSGVVAIQSGASHASTTKTGEQPKFSIRGAAAAATAASSSTKRALSPSSTASFEIVDEPELAASQGFEFGSQNAARNSATTSSGDRRRRRASPSNDVEDEDSRYRVSRASKTKPNSQSGSNLGNGHAASTSNGPGSGSSPRKRPRISTIGEISQSDLENLSQSAPSTFVSDDDDESGDDVRAKIQNKSANGDSSDDSMDLQLPTISHAPSVNNSAKPSPQPRPSSRNGMTRVSSRTKNDFWSSKGVDPLSANSSRSVSPPLATDA</sequence>
<organism evidence="8 9">
    <name type="scientific">Testicularia cyperi</name>
    <dbReference type="NCBI Taxonomy" id="1882483"/>
    <lineage>
        <taxon>Eukaryota</taxon>
        <taxon>Fungi</taxon>
        <taxon>Dikarya</taxon>
        <taxon>Basidiomycota</taxon>
        <taxon>Ustilaginomycotina</taxon>
        <taxon>Ustilaginomycetes</taxon>
        <taxon>Ustilaginales</taxon>
        <taxon>Anthracoideaceae</taxon>
        <taxon>Testicularia</taxon>
    </lineage>
</organism>
<dbReference type="EC" id="2.7.7.19" evidence="2"/>
<feature type="domain" description="Poly(A) RNA polymerase mitochondrial-like central palm" evidence="7">
    <location>
        <begin position="103"/>
        <end position="228"/>
    </location>
</feature>
<gene>
    <name evidence="8" type="ORF">BCV70DRAFT_197406</name>
</gene>
<feature type="compositionally biased region" description="Polar residues" evidence="5">
    <location>
        <begin position="502"/>
        <end position="527"/>
    </location>
</feature>
<protein>
    <recommendedName>
        <fullName evidence="2">polynucleotide adenylyltransferase</fullName>
        <ecNumber evidence="2">2.7.7.19</ecNumber>
    </recommendedName>
</protein>
<keyword evidence="4" id="KW-0460">Magnesium</keyword>
<proteinExistence type="inferred from homology"/>
<evidence type="ECO:0000256" key="4">
    <source>
        <dbReference type="ARBA" id="ARBA00022842"/>
    </source>
</evidence>
<dbReference type="GO" id="GO:0003729">
    <property type="term" value="F:mRNA binding"/>
    <property type="evidence" value="ECO:0007669"/>
    <property type="project" value="TreeGrafter"/>
</dbReference>
<dbReference type="PANTHER" id="PTHR23092:SF15">
    <property type="entry name" value="INACTIVE NON-CANONICAL POLY(A) RNA POLYMERASE PROTEIN TRF4-2-RELATED"/>
    <property type="match status" value="1"/>
</dbReference>
<dbReference type="GO" id="GO:0005730">
    <property type="term" value="C:nucleolus"/>
    <property type="evidence" value="ECO:0007669"/>
    <property type="project" value="TreeGrafter"/>
</dbReference>
<dbReference type="SUPFAM" id="SSF81631">
    <property type="entry name" value="PAP/OAS1 substrate-binding domain"/>
    <property type="match status" value="1"/>
</dbReference>
<evidence type="ECO:0000256" key="5">
    <source>
        <dbReference type="SAM" id="MobiDB-lite"/>
    </source>
</evidence>
<keyword evidence="9" id="KW-1185">Reference proteome</keyword>
<feature type="compositionally biased region" description="Pro residues" evidence="5">
    <location>
        <begin position="483"/>
        <end position="497"/>
    </location>
</feature>
<dbReference type="GO" id="GO:0046872">
    <property type="term" value="F:metal ion binding"/>
    <property type="evidence" value="ECO:0007669"/>
    <property type="project" value="UniProtKB-KW"/>
</dbReference>
<dbReference type="GO" id="GO:0010605">
    <property type="term" value="P:negative regulation of macromolecule metabolic process"/>
    <property type="evidence" value="ECO:0007669"/>
    <property type="project" value="UniProtKB-ARBA"/>
</dbReference>
<dbReference type="InParanoid" id="A0A317XZ45"/>
<dbReference type="Proteomes" id="UP000246740">
    <property type="component" value="Unassembled WGS sequence"/>
</dbReference>
<dbReference type="AlphaFoldDB" id="A0A317XZ45"/>
<evidence type="ECO:0000256" key="2">
    <source>
        <dbReference type="ARBA" id="ARBA00012388"/>
    </source>
</evidence>
<dbReference type="OrthoDB" id="273917at2759"/>
<feature type="compositionally biased region" description="Basic and acidic residues" evidence="5">
    <location>
        <begin position="40"/>
        <end position="51"/>
    </location>
</feature>
<feature type="compositionally biased region" description="Basic and acidic residues" evidence="5">
    <location>
        <begin position="60"/>
        <end position="78"/>
    </location>
</feature>
<evidence type="ECO:0000256" key="3">
    <source>
        <dbReference type="ARBA" id="ARBA00022723"/>
    </source>
</evidence>
<dbReference type="STRING" id="1882483.A0A317XZ45"/>
<dbReference type="Gene3D" id="3.30.460.10">
    <property type="entry name" value="Beta Polymerase, domain 2"/>
    <property type="match status" value="1"/>
</dbReference>
<feature type="region of interest" description="Disordered" evidence="5">
    <location>
        <begin position="385"/>
        <end position="447"/>
    </location>
</feature>
<dbReference type="SUPFAM" id="SSF81301">
    <property type="entry name" value="Nucleotidyltransferase"/>
    <property type="match status" value="1"/>
</dbReference>
<dbReference type="Gene3D" id="1.10.1410.10">
    <property type="match status" value="1"/>
</dbReference>
<feature type="compositionally biased region" description="Polar residues" evidence="5">
    <location>
        <begin position="677"/>
        <end position="696"/>
    </location>
</feature>
<dbReference type="GO" id="GO:0031499">
    <property type="term" value="C:TRAMP complex"/>
    <property type="evidence" value="ECO:0007669"/>
    <property type="project" value="TreeGrafter"/>
</dbReference>